<dbReference type="Pfam" id="PF16363">
    <property type="entry name" value="GDP_Man_Dehyd"/>
    <property type="match status" value="1"/>
</dbReference>
<sequence>MVPMRILITGGAGFVGSHLAERLLAAGNEVVVVDNYFTGSKDNVAHLLGNPKFELLRHDVTFPLYVEVDAIYNLASPASPIHYQHDPVQTTKTNVMGAINMLGLAKRLRVPILQASTSEVYGDPEVHPQTEDYWGKVNPIGPRACYDEAKRVAETLFFDYHRQHGLAIRVARIFNTYGPRMAADDGRVVSNFIVQALRGEPLTIYGDGSQTRSFCYVDDLVGGLIALMENTAGEVGPVNLGNPGEFTMLELAEKVLELTGSSSTIEHLPLPQDDPKQRQPDISRAKKSLSWEPTVPLNEGLVKTIEYFSKTVGARAS</sequence>
<dbReference type="GO" id="GO:0070403">
    <property type="term" value="F:NAD+ binding"/>
    <property type="evidence" value="ECO:0007669"/>
    <property type="project" value="InterPro"/>
</dbReference>
<proteinExistence type="inferred from homology"/>
<keyword evidence="13" id="KW-0333">Golgi apparatus</keyword>
<evidence type="ECO:0000256" key="8">
    <source>
        <dbReference type="ARBA" id="ARBA00022692"/>
    </source>
</evidence>
<evidence type="ECO:0000256" key="1">
    <source>
        <dbReference type="ARBA" id="ARBA00001911"/>
    </source>
</evidence>
<dbReference type="SUPFAM" id="SSF51735">
    <property type="entry name" value="NAD(P)-binding Rossmann-fold domains"/>
    <property type="match status" value="1"/>
</dbReference>
<evidence type="ECO:0000256" key="12">
    <source>
        <dbReference type="ARBA" id="ARBA00023027"/>
    </source>
</evidence>
<evidence type="ECO:0000259" key="17">
    <source>
        <dbReference type="Pfam" id="PF16363"/>
    </source>
</evidence>
<dbReference type="GO" id="GO:0032580">
    <property type="term" value="C:Golgi cisterna membrane"/>
    <property type="evidence" value="ECO:0007669"/>
    <property type="project" value="UniProtKB-SubCell"/>
</dbReference>
<dbReference type="PANTHER" id="PTHR43078:SF6">
    <property type="entry name" value="UDP-GLUCURONIC ACID DECARBOXYLASE 1"/>
    <property type="match status" value="1"/>
</dbReference>
<keyword evidence="9" id="KW-0210">Decarboxylase</keyword>
<evidence type="ECO:0000256" key="2">
    <source>
        <dbReference type="ARBA" id="ARBA00004447"/>
    </source>
</evidence>
<dbReference type="GO" id="GO:0042732">
    <property type="term" value="P:D-xylose metabolic process"/>
    <property type="evidence" value="ECO:0007669"/>
    <property type="project" value="InterPro"/>
</dbReference>
<evidence type="ECO:0000256" key="14">
    <source>
        <dbReference type="ARBA" id="ARBA00023136"/>
    </source>
</evidence>
<keyword evidence="11" id="KW-1133">Transmembrane helix</keyword>
<evidence type="ECO:0000256" key="16">
    <source>
        <dbReference type="SAM" id="MobiDB-lite"/>
    </source>
</evidence>
<feature type="compositionally biased region" description="Basic and acidic residues" evidence="16">
    <location>
        <begin position="273"/>
        <end position="284"/>
    </location>
</feature>
<dbReference type="InterPro" id="IPR016040">
    <property type="entry name" value="NAD(P)-bd_dom"/>
</dbReference>
<dbReference type="UniPathway" id="UPA00796">
    <property type="reaction ID" value="UER00771"/>
</dbReference>
<dbReference type="FunFam" id="3.40.50.720:FF:000150">
    <property type="entry name" value="UDP-glucuronic acid decarboxylase 6"/>
    <property type="match status" value="1"/>
</dbReference>
<keyword evidence="14" id="KW-0472">Membrane</keyword>
<keyword evidence="7" id="KW-0963">Cytoplasm</keyword>
<keyword evidence="10" id="KW-0735">Signal-anchor</keyword>
<organism evidence="18">
    <name type="scientific">freshwater metagenome</name>
    <dbReference type="NCBI Taxonomy" id="449393"/>
    <lineage>
        <taxon>unclassified sequences</taxon>
        <taxon>metagenomes</taxon>
        <taxon>ecological metagenomes</taxon>
    </lineage>
</organism>
<comment type="pathway">
    <text evidence="4">Nucleotide-sugar biosynthesis; UDP-alpha-D-xylose biosynthesis; UDP-alpha-D-xylose from UDP-alpha-D-glucuronate: step 1/1.</text>
</comment>
<keyword evidence="8" id="KW-0812">Transmembrane</keyword>
<evidence type="ECO:0000256" key="9">
    <source>
        <dbReference type="ARBA" id="ARBA00022793"/>
    </source>
</evidence>
<comment type="similarity">
    <text evidence="5">Belongs to the NAD(P)-dependent epimerase/dehydratase family. UDP-glucuronic acid decarboxylase subfamily.</text>
</comment>
<evidence type="ECO:0000256" key="11">
    <source>
        <dbReference type="ARBA" id="ARBA00022989"/>
    </source>
</evidence>
<dbReference type="PANTHER" id="PTHR43078">
    <property type="entry name" value="UDP-GLUCURONIC ACID DECARBOXYLASE-RELATED"/>
    <property type="match status" value="1"/>
</dbReference>
<evidence type="ECO:0000256" key="7">
    <source>
        <dbReference type="ARBA" id="ARBA00022490"/>
    </source>
</evidence>
<evidence type="ECO:0000256" key="13">
    <source>
        <dbReference type="ARBA" id="ARBA00023034"/>
    </source>
</evidence>
<dbReference type="InterPro" id="IPR036291">
    <property type="entry name" value="NAD(P)-bd_dom_sf"/>
</dbReference>
<feature type="region of interest" description="Disordered" evidence="16">
    <location>
        <begin position="263"/>
        <end position="289"/>
    </location>
</feature>
<evidence type="ECO:0000313" key="19">
    <source>
        <dbReference type="EMBL" id="CAB4639345.1"/>
    </source>
</evidence>
<dbReference type="GO" id="GO:0033320">
    <property type="term" value="P:UDP-D-xylose biosynthetic process"/>
    <property type="evidence" value="ECO:0007669"/>
    <property type="project" value="UniProtKB-UniPathway"/>
</dbReference>
<evidence type="ECO:0000256" key="15">
    <source>
        <dbReference type="ARBA" id="ARBA00023239"/>
    </source>
</evidence>
<dbReference type="InterPro" id="IPR044516">
    <property type="entry name" value="UXS-like"/>
</dbReference>
<dbReference type="EMBL" id="CAEZTM010000003">
    <property type="protein sequence ID" value="CAB4561785.1"/>
    <property type="molecule type" value="Genomic_DNA"/>
</dbReference>
<evidence type="ECO:0000256" key="3">
    <source>
        <dbReference type="ARBA" id="ARBA00004496"/>
    </source>
</evidence>
<evidence type="ECO:0000256" key="6">
    <source>
        <dbReference type="ARBA" id="ARBA00012290"/>
    </source>
</evidence>
<name>A0A6J6DFC3_9ZZZZ</name>
<evidence type="ECO:0000256" key="4">
    <source>
        <dbReference type="ARBA" id="ARBA00005100"/>
    </source>
</evidence>
<reference evidence="18" key="1">
    <citation type="submission" date="2020-05" db="EMBL/GenBank/DDBJ databases">
        <authorList>
            <person name="Chiriac C."/>
            <person name="Salcher M."/>
            <person name="Ghai R."/>
            <person name="Kavagutti S V."/>
        </authorList>
    </citation>
    <scope>NUCLEOTIDE SEQUENCE</scope>
</reference>
<dbReference type="AlphaFoldDB" id="A0A6J6DFC3"/>
<feature type="domain" description="NAD(P)-binding" evidence="17">
    <location>
        <begin position="7"/>
        <end position="302"/>
    </location>
</feature>
<dbReference type="Gene3D" id="3.40.50.720">
    <property type="entry name" value="NAD(P)-binding Rossmann-like Domain"/>
    <property type="match status" value="1"/>
</dbReference>
<evidence type="ECO:0000313" key="18">
    <source>
        <dbReference type="EMBL" id="CAB4561785.1"/>
    </source>
</evidence>
<gene>
    <name evidence="18" type="ORF">UFOPK1684_00149</name>
    <name evidence="19" type="ORF">UFOPK2158_00436</name>
</gene>
<dbReference type="EMBL" id="CAEZVY010000032">
    <property type="protein sequence ID" value="CAB4639345.1"/>
    <property type="molecule type" value="Genomic_DNA"/>
</dbReference>
<evidence type="ECO:0000256" key="5">
    <source>
        <dbReference type="ARBA" id="ARBA00007505"/>
    </source>
</evidence>
<accession>A0A6J6DFC3</accession>
<dbReference type="GO" id="GO:0048040">
    <property type="term" value="F:UDP-glucuronate decarboxylase activity"/>
    <property type="evidence" value="ECO:0007669"/>
    <property type="project" value="UniProtKB-EC"/>
</dbReference>
<keyword evidence="15" id="KW-0456">Lyase</keyword>
<comment type="cofactor">
    <cofactor evidence="1">
        <name>NAD(+)</name>
        <dbReference type="ChEBI" id="CHEBI:57540"/>
    </cofactor>
</comment>
<protein>
    <recommendedName>
        <fullName evidence="6">UDP-glucuronate decarboxylase</fullName>
        <ecNumber evidence="6">4.1.1.35</ecNumber>
    </recommendedName>
</protein>
<dbReference type="CDD" id="cd05230">
    <property type="entry name" value="UGD_SDR_e"/>
    <property type="match status" value="1"/>
</dbReference>
<keyword evidence="12" id="KW-0520">NAD</keyword>
<dbReference type="EC" id="4.1.1.35" evidence="6"/>
<evidence type="ECO:0000256" key="10">
    <source>
        <dbReference type="ARBA" id="ARBA00022968"/>
    </source>
</evidence>
<comment type="subcellular location">
    <subcellularLocation>
        <location evidence="3">Cytoplasm</location>
    </subcellularLocation>
    <subcellularLocation>
        <location evidence="2">Golgi apparatus</location>
        <location evidence="2">Golgi stack membrane</location>
        <topology evidence="2">Single-pass type II membrane protein</topology>
    </subcellularLocation>
</comment>